<keyword evidence="6" id="KW-0460">Magnesium</keyword>
<proteinExistence type="inferred from homology"/>
<keyword evidence="4" id="KW-0479">Metal-binding</keyword>
<dbReference type="SUPFAM" id="SSF50324">
    <property type="entry name" value="Inorganic pyrophosphatase"/>
    <property type="match status" value="1"/>
</dbReference>
<dbReference type="PROSITE" id="PS00387">
    <property type="entry name" value="PPASE"/>
    <property type="match status" value="1"/>
</dbReference>
<evidence type="ECO:0000256" key="6">
    <source>
        <dbReference type="ARBA" id="ARBA00022842"/>
    </source>
</evidence>
<dbReference type="EC" id="3.6.1.1" evidence="3"/>
<evidence type="ECO:0000256" key="1">
    <source>
        <dbReference type="ARBA" id="ARBA00001946"/>
    </source>
</evidence>
<evidence type="ECO:0000256" key="2">
    <source>
        <dbReference type="ARBA" id="ARBA00006220"/>
    </source>
</evidence>
<dbReference type="GO" id="GO:0000287">
    <property type="term" value="F:magnesium ion binding"/>
    <property type="evidence" value="ECO:0007669"/>
    <property type="project" value="InterPro"/>
</dbReference>
<dbReference type="InterPro" id="IPR036649">
    <property type="entry name" value="Pyrophosphatase_sf"/>
</dbReference>
<dbReference type="PANTHER" id="PTHR10286">
    <property type="entry name" value="INORGANIC PYROPHOSPHATASE"/>
    <property type="match status" value="1"/>
</dbReference>
<dbReference type="GO" id="GO:0006796">
    <property type="term" value="P:phosphate-containing compound metabolic process"/>
    <property type="evidence" value="ECO:0007669"/>
    <property type="project" value="InterPro"/>
</dbReference>
<reference evidence="7" key="1">
    <citation type="journal article" date="2020" name="J. Eukaryot. Microbiol.">
        <title>De novo Sequencing, Assembly and Annotation of the Transcriptome for the Free-Living Testate Amoeba Arcella intermedia.</title>
        <authorList>
            <person name="Ribeiro G.M."/>
            <person name="Porfirio-Sousa A.L."/>
            <person name="Maurer-Alcala X.X."/>
            <person name="Katz L.A."/>
            <person name="Lahr D.J.G."/>
        </authorList>
    </citation>
    <scope>NUCLEOTIDE SEQUENCE</scope>
</reference>
<comment type="cofactor">
    <cofactor evidence="1">
        <name>Mg(2+)</name>
        <dbReference type="ChEBI" id="CHEBI:18420"/>
    </cofactor>
</comment>
<accession>A0A6B2LE42</accession>
<dbReference type="AlphaFoldDB" id="A0A6B2LE42"/>
<evidence type="ECO:0000313" key="7">
    <source>
        <dbReference type="EMBL" id="NDV35245.1"/>
    </source>
</evidence>
<evidence type="ECO:0000256" key="5">
    <source>
        <dbReference type="ARBA" id="ARBA00022801"/>
    </source>
</evidence>
<protein>
    <recommendedName>
        <fullName evidence="3">inorganic diphosphatase</fullName>
        <ecNumber evidence="3">3.6.1.1</ecNumber>
    </recommendedName>
</protein>
<dbReference type="Pfam" id="PF00719">
    <property type="entry name" value="Pyrophosphatase"/>
    <property type="match status" value="1"/>
</dbReference>
<dbReference type="GO" id="GO:0005737">
    <property type="term" value="C:cytoplasm"/>
    <property type="evidence" value="ECO:0007669"/>
    <property type="project" value="InterPro"/>
</dbReference>
<organism evidence="7">
    <name type="scientific">Arcella intermedia</name>
    <dbReference type="NCBI Taxonomy" id="1963864"/>
    <lineage>
        <taxon>Eukaryota</taxon>
        <taxon>Amoebozoa</taxon>
        <taxon>Tubulinea</taxon>
        <taxon>Elardia</taxon>
        <taxon>Arcellinida</taxon>
        <taxon>Sphaerothecina</taxon>
        <taxon>Arcellidae</taxon>
        <taxon>Arcella</taxon>
    </lineage>
</organism>
<dbReference type="InterPro" id="IPR008162">
    <property type="entry name" value="Pyrophosphatase"/>
</dbReference>
<sequence>MALYNKQVSALGSTDYRVYFYKDGHPISPFHDIPLWADKEKGIANMVVEIPLGTRPKLEISRDAPLNPIKQDVKKGALRYVHDPYPFNYGAFPQTWESPFVVDPNTQAKGDNDPLDVVEISGKPRKTGDVVQVKILGTYAMIDEGETDWKIVTIDVNDPLAAQLNEHSDIPKEVTEKVFTFLRDYKIPDGNPPNKFAFNNELKDRAFALKVTHEIHEQWVGLIRGDHGDKAVISLTALENGKKISPADAEAVVVSQFKSYLQNKL</sequence>
<comment type="similarity">
    <text evidence="2">Belongs to the PPase family.</text>
</comment>
<dbReference type="CDD" id="cd00412">
    <property type="entry name" value="pyrophosphatase"/>
    <property type="match status" value="1"/>
</dbReference>
<name>A0A6B2LE42_9EUKA</name>
<dbReference type="EMBL" id="GIBP01006276">
    <property type="protein sequence ID" value="NDV35245.1"/>
    <property type="molecule type" value="Transcribed_RNA"/>
</dbReference>
<keyword evidence="5" id="KW-0378">Hydrolase</keyword>
<dbReference type="Gene3D" id="3.90.80.10">
    <property type="entry name" value="Inorganic pyrophosphatase"/>
    <property type="match status" value="1"/>
</dbReference>
<evidence type="ECO:0000256" key="4">
    <source>
        <dbReference type="ARBA" id="ARBA00022723"/>
    </source>
</evidence>
<dbReference type="GO" id="GO:0004427">
    <property type="term" value="F:inorganic diphosphate phosphatase activity"/>
    <property type="evidence" value="ECO:0007669"/>
    <property type="project" value="UniProtKB-EC"/>
</dbReference>
<evidence type="ECO:0000256" key="3">
    <source>
        <dbReference type="ARBA" id="ARBA00012146"/>
    </source>
</evidence>